<accession>A0A7K0K296</accession>
<evidence type="ECO:0000313" key="3">
    <source>
        <dbReference type="Proteomes" id="UP000442535"/>
    </source>
</evidence>
<reference evidence="2 3" key="1">
    <citation type="submission" date="2019-08" db="EMBL/GenBank/DDBJ databases">
        <title>In-depth cultivation of the pig gut microbiome towards novel bacterial diversity and tailored functional studies.</title>
        <authorList>
            <person name="Wylensek D."/>
            <person name="Hitch T.C.A."/>
            <person name="Clavel T."/>
        </authorList>
    </citation>
    <scope>NUCLEOTIDE SEQUENCE [LARGE SCALE GENOMIC DNA]</scope>
    <source>
        <strain evidence="2 3">RF-GAM-744-WT-7</strain>
    </source>
</reference>
<gene>
    <name evidence="2" type="ORF">FYJ63_04755</name>
</gene>
<evidence type="ECO:0000259" key="1">
    <source>
        <dbReference type="Pfam" id="PF22513"/>
    </source>
</evidence>
<dbReference type="InterPro" id="IPR010985">
    <property type="entry name" value="Ribbon_hlx_hlx"/>
</dbReference>
<dbReference type="Gene3D" id="1.10.1220.10">
    <property type="entry name" value="Met repressor-like"/>
    <property type="match status" value="1"/>
</dbReference>
<proteinExistence type="predicted"/>
<dbReference type="InterPro" id="IPR013321">
    <property type="entry name" value="Arc_rbn_hlx_hlx"/>
</dbReference>
<dbReference type="RefSeq" id="WP_154544347.1">
    <property type="nucleotide sequence ID" value="NZ_VUMY01000007.1"/>
</dbReference>
<keyword evidence="3" id="KW-1185">Reference proteome</keyword>
<dbReference type="GO" id="GO:0006355">
    <property type="term" value="P:regulation of DNA-templated transcription"/>
    <property type="evidence" value="ECO:0007669"/>
    <property type="project" value="InterPro"/>
</dbReference>
<feature type="domain" description="Antitoxin FitA-like ribbon-helix-helix" evidence="1">
    <location>
        <begin position="3"/>
        <end position="40"/>
    </location>
</feature>
<name>A0A7K0K296_9ACTO</name>
<organism evidence="2 3">
    <name type="scientific">Mobiluncus porci</name>
    <dbReference type="NCBI Taxonomy" id="2652278"/>
    <lineage>
        <taxon>Bacteria</taxon>
        <taxon>Bacillati</taxon>
        <taxon>Actinomycetota</taxon>
        <taxon>Actinomycetes</taxon>
        <taxon>Actinomycetales</taxon>
        <taxon>Actinomycetaceae</taxon>
        <taxon>Mobiluncus</taxon>
    </lineage>
</organism>
<dbReference type="AlphaFoldDB" id="A0A7K0K296"/>
<dbReference type="InterPro" id="IPR053853">
    <property type="entry name" value="FitA-like_RHH"/>
</dbReference>
<sequence>MSAITVRNLSDETHRGLHILAAQHGRSTETEVRRILDGAVQQSEVTATHGTGNIEDMETQMMQAARKAFLKLCEEAKNNGLQDMTPIEIETEIDAARIEAR</sequence>
<evidence type="ECO:0000313" key="2">
    <source>
        <dbReference type="EMBL" id="MST49544.1"/>
    </source>
</evidence>
<dbReference type="EMBL" id="VUMY01000007">
    <property type="protein sequence ID" value="MST49544.1"/>
    <property type="molecule type" value="Genomic_DNA"/>
</dbReference>
<comment type="caution">
    <text evidence="2">The sequence shown here is derived from an EMBL/GenBank/DDBJ whole genome shotgun (WGS) entry which is preliminary data.</text>
</comment>
<dbReference type="Pfam" id="PF22513">
    <property type="entry name" value="FitA-like_RHH"/>
    <property type="match status" value="1"/>
</dbReference>
<protein>
    <recommendedName>
        <fullName evidence="1">Antitoxin FitA-like ribbon-helix-helix domain-containing protein</fullName>
    </recommendedName>
</protein>
<dbReference type="Proteomes" id="UP000442535">
    <property type="component" value="Unassembled WGS sequence"/>
</dbReference>
<dbReference type="SUPFAM" id="SSF47598">
    <property type="entry name" value="Ribbon-helix-helix"/>
    <property type="match status" value="1"/>
</dbReference>